<dbReference type="SUPFAM" id="SSF103473">
    <property type="entry name" value="MFS general substrate transporter"/>
    <property type="match status" value="1"/>
</dbReference>
<feature type="domain" description="Major facilitator superfamily (MFS) profile" evidence="7">
    <location>
        <begin position="35"/>
        <end position="445"/>
    </location>
</feature>
<evidence type="ECO:0000256" key="4">
    <source>
        <dbReference type="ARBA" id="ARBA00022989"/>
    </source>
</evidence>
<feature type="transmembrane region" description="Helical" evidence="6">
    <location>
        <begin position="332"/>
        <end position="352"/>
    </location>
</feature>
<feature type="transmembrane region" description="Helical" evidence="6">
    <location>
        <begin position="35"/>
        <end position="57"/>
    </location>
</feature>
<name>A0A4D8RW52_METPR</name>
<proteinExistence type="inferred from homology"/>
<feature type="transmembrane region" description="Helical" evidence="6">
    <location>
        <begin position="358"/>
        <end position="379"/>
    </location>
</feature>
<dbReference type="InterPro" id="IPR036259">
    <property type="entry name" value="MFS_trans_sf"/>
</dbReference>
<gene>
    <name evidence="8" type="ORF">DFR88_00925</name>
</gene>
<dbReference type="CDD" id="cd17316">
    <property type="entry name" value="MFS_SV2_like"/>
    <property type="match status" value="1"/>
</dbReference>
<feature type="transmembrane region" description="Helical" evidence="6">
    <location>
        <begin position="308"/>
        <end position="325"/>
    </location>
</feature>
<organism evidence="8 9">
    <name type="scientific">Metallosphaera prunae</name>
    <dbReference type="NCBI Taxonomy" id="47304"/>
    <lineage>
        <taxon>Archaea</taxon>
        <taxon>Thermoproteota</taxon>
        <taxon>Thermoprotei</taxon>
        <taxon>Sulfolobales</taxon>
        <taxon>Sulfolobaceae</taxon>
        <taxon>Metallosphaera</taxon>
    </lineage>
</organism>
<dbReference type="InterPro" id="IPR050360">
    <property type="entry name" value="MFS_Sugar_Transporters"/>
</dbReference>
<dbReference type="Gene3D" id="1.20.1250.20">
    <property type="entry name" value="MFS general substrate transporter like domains"/>
    <property type="match status" value="1"/>
</dbReference>
<dbReference type="InterPro" id="IPR020846">
    <property type="entry name" value="MFS_dom"/>
</dbReference>
<dbReference type="GO" id="GO:0016020">
    <property type="term" value="C:membrane"/>
    <property type="evidence" value="ECO:0007669"/>
    <property type="project" value="UniProtKB-SubCell"/>
</dbReference>
<dbReference type="PROSITE" id="PS00217">
    <property type="entry name" value="SUGAR_TRANSPORT_2"/>
    <property type="match status" value="1"/>
</dbReference>
<feature type="transmembrane region" description="Helical" evidence="6">
    <location>
        <begin position="189"/>
        <end position="209"/>
    </location>
</feature>
<dbReference type="PANTHER" id="PTHR48022:SF2">
    <property type="entry name" value="PLASTIDIC GLUCOSE TRANSPORTER 4"/>
    <property type="match status" value="1"/>
</dbReference>
<feature type="transmembrane region" description="Helical" evidence="6">
    <location>
        <begin position="100"/>
        <end position="120"/>
    </location>
</feature>
<dbReference type="InterPro" id="IPR005828">
    <property type="entry name" value="MFS_sugar_transport-like"/>
</dbReference>
<keyword evidence="3 6" id="KW-0812">Transmembrane</keyword>
<dbReference type="Pfam" id="PF00083">
    <property type="entry name" value="Sugar_tr"/>
    <property type="match status" value="1"/>
</dbReference>
<dbReference type="AlphaFoldDB" id="A0A4D8RW52"/>
<dbReference type="Proteomes" id="UP000298568">
    <property type="component" value="Chromosome"/>
</dbReference>
<dbReference type="GO" id="GO:0005351">
    <property type="term" value="F:carbohydrate:proton symporter activity"/>
    <property type="evidence" value="ECO:0007669"/>
    <property type="project" value="TreeGrafter"/>
</dbReference>
<sequence>MRNVMADKSLSWEEVKERLFNNLDLSKEKWFHYKMLLLVGGGVFVDAYNTVVLTPVLNQLKSVFHLTALLVTAIGVAVVIGTGIGALISGYLVDKIGRKTMFIIDLVFFVIIAGLSAFSLNGYMLFALRLLVGIGVGLDYPISSSYLSEFVPVKSRGKFMAYDILFYPIGALAAILVGYWLLSVGGLDAWRFAVASAIIPAVIIAVARLGSPESPRWLLEQNRVDEAIAVVERVIERPLSDEEKQAIKSAKVEKVKNTYYKELLTKFSRNSAFIAIYYTGYQIAFVAAGVLSSLFATSLKIPVETAGALFWIENIIAILIIAYTIDRFGRKPMASIGWIGSILAFLALIFVPSTVGKIALLVIYSLLALFLNFQGGLHLDLSAELAPTRIRGTMEGWKQGVSRIIAAGFSTAVFPLMSFHESLYVMLAAAIVAFIATVVMMPETKGKSLEKLWK</sequence>
<keyword evidence="9" id="KW-1185">Reference proteome</keyword>
<protein>
    <submittedName>
        <fullName evidence="8">MFS transporter</fullName>
    </submittedName>
</protein>
<feature type="transmembrane region" description="Helical" evidence="6">
    <location>
        <begin position="63"/>
        <end position="88"/>
    </location>
</feature>
<dbReference type="PANTHER" id="PTHR48022">
    <property type="entry name" value="PLASTIDIC GLUCOSE TRANSPORTER 4"/>
    <property type="match status" value="1"/>
</dbReference>
<feature type="transmembrane region" description="Helical" evidence="6">
    <location>
        <begin position="164"/>
        <end position="183"/>
    </location>
</feature>
<evidence type="ECO:0000313" key="8">
    <source>
        <dbReference type="EMBL" id="QCO29227.1"/>
    </source>
</evidence>
<dbReference type="PROSITE" id="PS00216">
    <property type="entry name" value="SUGAR_TRANSPORT_1"/>
    <property type="match status" value="1"/>
</dbReference>
<evidence type="ECO:0000256" key="3">
    <source>
        <dbReference type="ARBA" id="ARBA00022692"/>
    </source>
</evidence>
<comment type="subcellular location">
    <subcellularLocation>
        <location evidence="1">Membrane</location>
        <topology evidence="1">Multi-pass membrane protein</topology>
    </subcellularLocation>
</comment>
<keyword evidence="5 6" id="KW-0472">Membrane</keyword>
<dbReference type="EMBL" id="CP031156">
    <property type="protein sequence ID" value="QCO29227.1"/>
    <property type="molecule type" value="Genomic_DNA"/>
</dbReference>
<dbReference type="InterPro" id="IPR005829">
    <property type="entry name" value="Sugar_transporter_CS"/>
</dbReference>
<reference evidence="8 9" key="1">
    <citation type="submission" date="2018-07" db="EMBL/GenBank/DDBJ databases">
        <title>Complete Genome Sequences of Extremely Thermoacidophilic, Metal-Mobilizing Type-Strain Members of the Archaeal Family Sulfolobaceae: Acidianus brierleyi DSM-1651T, Acidianus sulfidivorans DSM-18786T, Metallosphaera hakonensis DSM-7519T, and Metallosphaera prunae DSM-10039T.</title>
        <authorList>
            <person name="Counts J.A."/>
            <person name="Kelly R.M."/>
        </authorList>
    </citation>
    <scope>NUCLEOTIDE SEQUENCE [LARGE SCALE GENOMIC DNA]</scope>
    <source>
        <strain evidence="8 9">Ron 12/II</strain>
    </source>
</reference>
<evidence type="ECO:0000259" key="7">
    <source>
        <dbReference type="PROSITE" id="PS50850"/>
    </source>
</evidence>
<feature type="transmembrane region" description="Helical" evidence="6">
    <location>
        <begin position="423"/>
        <end position="441"/>
    </location>
</feature>
<evidence type="ECO:0000256" key="1">
    <source>
        <dbReference type="ARBA" id="ARBA00004141"/>
    </source>
</evidence>
<feature type="transmembrane region" description="Helical" evidence="6">
    <location>
        <begin position="275"/>
        <end position="296"/>
    </location>
</feature>
<keyword evidence="4 6" id="KW-1133">Transmembrane helix</keyword>
<comment type="similarity">
    <text evidence="2">Belongs to the major facilitator superfamily. Sugar transporter (TC 2.A.1.1) family.</text>
</comment>
<evidence type="ECO:0000256" key="6">
    <source>
        <dbReference type="SAM" id="Phobius"/>
    </source>
</evidence>
<accession>A0A4D8RW52</accession>
<dbReference type="PROSITE" id="PS50850">
    <property type="entry name" value="MFS"/>
    <property type="match status" value="1"/>
</dbReference>
<evidence type="ECO:0000313" key="9">
    <source>
        <dbReference type="Proteomes" id="UP000298568"/>
    </source>
</evidence>
<evidence type="ECO:0000256" key="5">
    <source>
        <dbReference type="ARBA" id="ARBA00023136"/>
    </source>
</evidence>
<dbReference type="KEGG" id="mpru:DFR88_00925"/>
<evidence type="ECO:0000256" key="2">
    <source>
        <dbReference type="ARBA" id="ARBA00010992"/>
    </source>
</evidence>